<dbReference type="Gene3D" id="3.90.1150.10">
    <property type="entry name" value="Aspartate Aminotransferase, domain 1"/>
    <property type="match status" value="1"/>
</dbReference>
<dbReference type="CDD" id="cd00609">
    <property type="entry name" value="AAT_like"/>
    <property type="match status" value="1"/>
</dbReference>
<feature type="domain" description="Aminotransferase class I/classII large" evidence="7">
    <location>
        <begin position="58"/>
        <end position="380"/>
    </location>
</feature>
<dbReference type="FunFam" id="3.40.640.10:FF:000053">
    <property type="entry name" value="Aminotransferase, class I"/>
    <property type="match status" value="1"/>
</dbReference>
<keyword evidence="9" id="KW-1185">Reference proteome</keyword>
<dbReference type="PANTHER" id="PTHR42790">
    <property type="entry name" value="AMINOTRANSFERASE"/>
    <property type="match status" value="1"/>
</dbReference>
<evidence type="ECO:0000313" key="8">
    <source>
        <dbReference type="EMBL" id="MCP0887881.1"/>
    </source>
</evidence>
<accession>A0A9X2JPH3</accession>
<dbReference type="GO" id="GO:0008483">
    <property type="term" value="F:transaminase activity"/>
    <property type="evidence" value="ECO:0007669"/>
    <property type="project" value="UniProtKB-KW"/>
</dbReference>
<dbReference type="RefSeq" id="WP_253362042.1">
    <property type="nucleotide sequence ID" value="NZ_JAIULA010000028.1"/>
</dbReference>
<dbReference type="Gene3D" id="3.40.640.10">
    <property type="entry name" value="Type I PLP-dependent aspartate aminotransferase-like (Major domain)"/>
    <property type="match status" value="1"/>
</dbReference>
<dbReference type="Pfam" id="PF00155">
    <property type="entry name" value="Aminotran_1_2"/>
    <property type="match status" value="1"/>
</dbReference>
<comment type="caution">
    <text evidence="8">The sequence shown here is derived from an EMBL/GenBank/DDBJ whole genome shotgun (WGS) entry which is preliminary data.</text>
</comment>
<dbReference type="GO" id="GO:0030170">
    <property type="term" value="F:pyridoxal phosphate binding"/>
    <property type="evidence" value="ECO:0007669"/>
    <property type="project" value="InterPro"/>
</dbReference>
<dbReference type="AlphaFoldDB" id="A0A9X2JPH3"/>
<comment type="similarity">
    <text evidence="2">Belongs to the class-I pyridoxal-phosphate-dependent aminotransferase family.</text>
</comment>
<dbReference type="InterPro" id="IPR004839">
    <property type="entry name" value="Aminotransferase_I/II_large"/>
</dbReference>
<keyword evidence="6" id="KW-0663">Pyridoxal phosphate</keyword>
<evidence type="ECO:0000259" key="7">
    <source>
        <dbReference type="Pfam" id="PF00155"/>
    </source>
</evidence>
<evidence type="ECO:0000256" key="6">
    <source>
        <dbReference type="ARBA" id="ARBA00022898"/>
    </source>
</evidence>
<proteinExistence type="inferred from homology"/>
<dbReference type="Proteomes" id="UP001139006">
    <property type="component" value="Unassembled WGS sequence"/>
</dbReference>
<dbReference type="InterPro" id="IPR015424">
    <property type="entry name" value="PyrdxlP-dep_Trfase"/>
</dbReference>
<evidence type="ECO:0000256" key="3">
    <source>
        <dbReference type="ARBA" id="ARBA00011738"/>
    </source>
</evidence>
<comment type="cofactor">
    <cofactor evidence="1">
        <name>pyridoxal 5'-phosphate</name>
        <dbReference type="ChEBI" id="CHEBI:597326"/>
    </cofactor>
</comment>
<reference evidence="8 9" key="1">
    <citation type="journal article" date="2023" name="Int. J. Syst. Evol. Microbiol.">
        <title>Ligilactobacillus ubinensis sp. nov., a novel species isolated from the wild ferment of a durian fruit (Durio zibethinus).</title>
        <authorList>
            <person name="Heng Y.C."/>
            <person name="Menon N."/>
            <person name="Chen B."/>
            <person name="Loo B.Z.L."/>
            <person name="Wong G.W.J."/>
            <person name="Lim A.C.H."/>
            <person name="Silvaraju S."/>
            <person name="Kittelmann S."/>
        </authorList>
    </citation>
    <scope>NUCLEOTIDE SEQUENCE [LARGE SCALE GENOMIC DNA]</scope>
    <source>
        <strain evidence="8 9">WILCCON 0076</strain>
    </source>
</reference>
<dbReference type="SUPFAM" id="SSF53383">
    <property type="entry name" value="PLP-dependent transferases"/>
    <property type="match status" value="1"/>
</dbReference>
<dbReference type="InterPro" id="IPR015421">
    <property type="entry name" value="PyrdxlP-dep_Trfase_major"/>
</dbReference>
<organism evidence="8 9">
    <name type="scientific">Ligilactobacillus ubinensis</name>
    <dbReference type="NCBI Taxonomy" id="2876789"/>
    <lineage>
        <taxon>Bacteria</taxon>
        <taxon>Bacillati</taxon>
        <taxon>Bacillota</taxon>
        <taxon>Bacilli</taxon>
        <taxon>Lactobacillales</taxon>
        <taxon>Lactobacillaceae</taxon>
        <taxon>Ligilactobacillus</taxon>
    </lineage>
</organism>
<dbReference type="EMBL" id="JAIULA010000028">
    <property type="protein sequence ID" value="MCP0887881.1"/>
    <property type="molecule type" value="Genomic_DNA"/>
</dbReference>
<evidence type="ECO:0000256" key="1">
    <source>
        <dbReference type="ARBA" id="ARBA00001933"/>
    </source>
</evidence>
<dbReference type="GO" id="GO:1901605">
    <property type="term" value="P:alpha-amino acid metabolic process"/>
    <property type="evidence" value="ECO:0007669"/>
    <property type="project" value="TreeGrafter"/>
</dbReference>
<evidence type="ECO:0000313" key="9">
    <source>
        <dbReference type="Proteomes" id="UP001139006"/>
    </source>
</evidence>
<evidence type="ECO:0000256" key="2">
    <source>
        <dbReference type="ARBA" id="ARBA00007441"/>
    </source>
</evidence>
<gene>
    <name evidence="8" type="ORF">LB941_11125</name>
</gene>
<evidence type="ECO:0000256" key="4">
    <source>
        <dbReference type="ARBA" id="ARBA00022576"/>
    </source>
</evidence>
<evidence type="ECO:0000256" key="5">
    <source>
        <dbReference type="ARBA" id="ARBA00022679"/>
    </source>
</evidence>
<dbReference type="InterPro" id="IPR050859">
    <property type="entry name" value="Class-I_PLP-dep_aminotransf"/>
</dbReference>
<name>A0A9X2JPH3_9LACO</name>
<keyword evidence="4 8" id="KW-0032">Aminotransferase</keyword>
<sequence length="397" mass="44147">MLPKKSERFGKSSSELDNLFALSGQNEVISFAAGYPANELFPKKELDRAFKVRSTKVEASFYQYGEVLGYTPLRKKIVNYANNCLKINCAVENIMLTQGAQQGINLLAEYFLDVGDGIVVEAPSYIGALEAFEAKAPAFYEVPVREDGMDMDVLEETLMQHDVKLIYTIPNFQNPTGYCMSLAKRKQLVNLAQKYGVLVVEDDPYRELRFSGESLPTIKSFDTEGNVVTLGSFSKILSPALRTGWMIGDKNLIKALSNVRLTQDCQPSNIVSEMIDEYLESNDLFEHIQDMNKFYSQRKNVMIKALQANLPSGCSVSNPEGGFFIWVTLPENIDSNVLLQSNAGVTFISSGALFVVSHEKNHMRLNFSGVSPTLIMQGCKQLCCTIEEAIKKIAVVA</sequence>
<dbReference type="InterPro" id="IPR015422">
    <property type="entry name" value="PyrdxlP-dep_Trfase_small"/>
</dbReference>
<dbReference type="PANTHER" id="PTHR42790:SF19">
    <property type="entry name" value="KYNURENINE_ALPHA-AMINOADIPATE AMINOTRANSFERASE, MITOCHONDRIAL"/>
    <property type="match status" value="1"/>
</dbReference>
<keyword evidence="5" id="KW-0808">Transferase</keyword>
<comment type="subunit">
    <text evidence="3">Homodimer.</text>
</comment>
<protein>
    <submittedName>
        <fullName evidence="8">PLP-dependent aminotransferase family protein</fullName>
    </submittedName>
</protein>